<proteinExistence type="inferred from homology"/>
<sequence length="537" mass="59383">MATKRIGARISGFLSRIGSGISKAVTSNTARQIASAAGNAISRAASSELGQRAISGAIEGAVNSALTGEALGESMKKAVILNVAGVHQTVPDPLNAVEIETQVKLRELDQDNKREEAAIRHNALMLQREADVLRDVKHLQRVQVITEADEQSEIKDLEAVLGTTRTLVKEERTKLDRIASALMREDTLRTVDERKLIEGMRHNYQALAKSVEAERSALIEEAIEQTVDIGGEIAEHATASIPFVGEAVASGMATARGAIQIYRLGKTIHALTGLHTHHMEVPSIHQGALETLLTADHPTNDASLIRIAGTRSRHLKEIEAEVAHLQAEVAPAYKKACQSIRRTAPEHLRKQCEVVRTTASHELRVPLQQRPMVHTYTSPWDSDTVVILHVVGPYHSGQAFVLCVDLSLDLFHFEEVHPAVHPFHRRQHAILRTFGQACADFFLMSARHPDSTRVHKTRMEWSVSEAPLHIGSIPYETSFGRMLENARSFSTRPELQQALLRGPIAMQRRTILNAIMHGAVMIQTRRRLPLATRKCQR</sequence>
<comment type="subcellular location">
    <subcellularLocation>
        <location evidence="1">Virion</location>
    </subcellularLocation>
</comment>
<keyword evidence="8" id="KW-0946">Virion</keyword>
<reference evidence="11" key="1">
    <citation type="journal article" date="2015" name="Arch. Virol.">
        <title>Genetic and biological characterization of Muko virus, a new distinct member of the species Great Island virus (genus Orbivirus, family Reoviridae), isolated from ixodid ticks in Japan.</title>
        <authorList>
            <person name="Ejiri H."/>
            <person name="Lim C.K."/>
            <person name="Isawa H."/>
            <person name="Kuwata R."/>
            <person name="Kobayashi D."/>
            <person name="Yamaguchi Y."/>
            <person name="Takayama-Ito M."/>
            <person name="Kinoshita H."/>
            <person name="Kakiuchi S."/>
            <person name="Horiya M."/>
            <person name="Kotaki A."/>
            <person name="Takasaki T."/>
            <person name="Maeda K."/>
            <person name="Hayashi T."/>
            <person name="Sasaki T."/>
            <person name="Kobayashi M."/>
            <person name="Saijo M."/>
            <person name="Sawabe K."/>
        </authorList>
    </citation>
    <scope>NUCLEOTIDE SEQUENCE [LARGE SCALE GENOMIC DNA]</scope>
    <source>
        <strain evidence="11">Ix7-S1</strain>
    </source>
</reference>
<evidence type="ECO:0000256" key="4">
    <source>
        <dbReference type="ARBA" id="ARBA00022561"/>
    </source>
</evidence>
<accession>A0A0P0YKS3</accession>
<keyword evidence="9" id="KW-1160">Virus entry into host cell</keyword>
<dbReference type="GO" id="GO:0140267">
    <property type="term" value="P:symbiont entry into host cell via permeabilization of host membrane"/>
    <property type="evidence" value="ECO:0007669"/>
    <property type="project" value="UniProtKB-KW"/>
</dbReference>
<evidence type="ECO:0000256" key="8">
    <source>
        <dbReference type="ARBA" id="ARBA00022844"/>
    </source>
</evidence>
<evidence type="ECO:0000256" key="6">
    <source>
        <dbReference type="ARBA" id="ARBA00022648"/>
    </source>
</evidence>
<evidence type="ECO:0000256" key="7">
    <source>
        <dbReference type="ARBA" id="ARBA00022770"/>
    </source>
</evidence>
<evidence type="ECO:0000313" key="11">
    <source>
        <dbReference type="EMBL" id="BAT21348.1"/>
    </source>
</evidence>
<dbReference type="Proteomes" id="UP000131603">
    <property type="component" value="Genome"/>
</dbReference>
<comment type="similarity">
    <text evidence="2">Belongs to the orbivirus VP5 family.</text>
</comment>
<evidence type="ECO:0000256" key="1">
    <source>
        <dbReference type="ARBA" id="ARBA00004328"/>
    </source>
</evidence>
<dbReference type="Pfam" id="PF00901">
    <property type="entry name" value="Orbi_VP5"/>
    <property type="match status" value="1"/>
</dbReference>
<protein>
    <recommendedName>
        <fullName evidence="3">Outer capsid protein VP5</fullName>
    </recommendedName>
</protein>
<dbReference type="GO" id="GO:0039624">
    <property type="term" value="C:viral outer capsid"/>
    <property type="evidence" value="ECO:0007669"/>
    <property type="project" value="UniProtKB-KW"/>
</dbReference>
<dbReference type="InterPro" id="IPR000145">
    <property type="entry name" value="Capsid_VP5_Orbivir"/>
</dbReference>
<keyword evidence="5" id="KW-1162">Viral penetration into host cytoplasm</keyword>
<organism evidence="11">
    <name type="scientific">Muko virus</name>
    <dbReference type="NCBI Taxonomy" id="1597962"/>
    <lineage>
        <taxon>Viruses</taxon>
        <taxon>Riboviria</taxon>
        <taxon>Orthornavirae</taxon>
        <taxon>Duplornaviricota</taxon>
        <taxon>Resentoviricetes</taxon>
        <taxon>Reovirales</taxon>
        <taxon>Sedoreoviridae</taxon>
        <taxon>Orbivirus</taxon>
        <taxon>Orbivirus magninsulae</taxon>
        <taxon>Great Island virus</taxon>
    </lineage>
</organism>
<name>A0A0P0YKS3_9REOV</name>
<keyword evidence="4" id="KW-0167">Capsid protein</keyword>
<dbReference type="GO" id="GO:0005198">
    <property type="term" value="F:structural molecule activity"/>
    <property type="evidence" value="ECO:0007669"/>
    <property type="project" value="InterPro"/>
</dbReference>
<comment type="function">
    <text evidence="10">VP5 protein is one of the two proteins (with VP2) which constitute the virus particle outer capsid. Acts as a membrane permeabilization protein that mediates release of viral particles from endosomal compartments into the cytoplasm. Permeabilization activity is probably negatively regulated by VP2 and is triggered by endosomal degradation of VP2 and exposure to low pH.</text>
</comment>
<dbReference type="EMBL" id="LC019136">
    <property type="protein sequence ID" value="BAT21348.1"/>
    <property type="molecule type" value="Genomic_RNA"/>
</dbReference>
<evidence type="ECO:0000256" key="9">
    <source>
        <dbReference type="ARBA" id="ARBA00023296"/>
    </source>
</evidence>
<keyword evidence="6" id="KW-1173">Viral penetration via permeabilization of host membrane</keyword>
<evidence type="ECO:0000256" key="3">
    <source>
        <dbReference type="ARBA" id="ARBA00015353"/>
    </source>
</evidence>
<evidence type="ECO:0000256" key="2">
    <source>
        <dbReference type="ARBA" id="ARBA00007624"/>
    </source>
</evidence>
<gene>
    <name evidence="11" type="primary">VP5</name>
</gene>
<evidence type="ECO:0000256" key="10">
    <source>
        <dbReference type="ARBA" id="ARBA00024835"/>
    </source>
</evidence>
<keyword evidence="7" id="KW-1152">Outer capsid protein</keyword>
<evidence type="ECO:0000256" key="5">
    <source>
        <dbReference type="ARBA" id="ARBA00022595"/>
    </source>
</evidence>